<proteinExistence type="predicted"/>
<organism evidence="1">
    <name type="scientific">Anguilla anguilla</name>
    <name type="common">European freshwater eel</name>
    <name type="synonym">Muraena anguilla</name>
    <dbReference type="NCBI Taxonomy" id="7936"/>
    <lineage>
        <taxon>Eukaryota</taxon>
        <taxon>Metazoa</taxon>
        <taxon>Chordata</taxon>
        <taxon>Craniata</taxon>
        <taxon>Vertebrata</taxon>
        <taxon>Euteleostomi</taxon>
        <taxon>Actinopterygii</taxon>
        <taxon>Neopterygii</taxon>
        <taxon>Teleostei</taxon>
        <taxon>Anguilliformes</taxon>
        <taxon>Anguillidae</taxon>
        <taxon>Anguilla</taxon>
    </lineage>
</organism>
<accession>A0A0E9VBS8</accession>
<sequence length="14" mass="1742">MYLSSFLTFKRTTF</sequence>
<reference evidence="1" key="2">
    <citation type="journal article" date="2015" name="Fish Shellfish Immunol.">
        <title>Early steps in the European eel (Anguilla anguilla)-Vibrio vulnificus interaction in the gills: Role of the RtxA13 toxin.</title>
        <authorList>
            <person name="Callol A."/>
            <person name="Pajuelo D."/>
            <person name="Ebbesson L."/>
            <person name="Teles M."/>
            <person name="MacKenzie S."/>
            <person name="Amaro C."/>
        </authorList>
    </citation>
    <scope>NUCLEOTIDE SEQUENCE</scope>
</reference>
<protein>
    <submittedName>
        <fullName evidence="1">Uncharacterized protein</fullName>
    </submittedName>
</protein>
<dbReference type="EMBL" id="GBXM01033672">
    <property type="protein sequence ID" value="JAH74905.1"/>
    <property type="molecule type" value="Transcribed_RNA"/>
</dbReference>
<name>A0A0E9VBS8_ANGAN</name>
<evidence type="ECO:0000313" key="1">
    <source>
        <dbReference type="EMBL" id="JAH74905.1"/>
    </source>
</evidence>
<reference evidence="1" key="1">
    <citation type="submission" date="2014-11" db="EMBL/GenBank/DDBJ databases">
        <authorList>
            <person name="Amaro Gonzalez C."/>
        </authorList>
    </citation>
    <scope>NUCLEOTIDE SEQUENCE</scope>
</reference>